<reference evidence="3 4" key="1">
    <citation type="journal article" date="2021" name="Elife">
        <title>Chloroplast acquisition without the gene transfer in kleptoplastic sea slugs, Plakobranchus ocellatus.</title>
        <authorList>
            <person name="Maeda T."/>
            <person name="Takahashi S."/>
            <person name="Yoshida T."/>
            <person name="Shimamura S."/>
            <person name="Takaki Y."/>
            <person name="Nagai Y."/>
            <person name="Toyoda A."/>
            <person name="Suzuki Y."/>
            <person name="Arimoto A."/>
            <person name="Ishii H."/>
            <person name="Satoh N."/>
            <person name="Nishiyama T."/>
            <person name="Hasebe M."/>
            <person name="Maruyama T."/>
            <person name="Minagawa J."/>
            <person name="Obokata J."/>
            <person name="Shigenobu S."/>
        </authorList>
    </citation>
    <scope>NUCLEOTIDE SEQUENCE [LARGE SCALE GENOMIC DNA]</scope>
</reference>
<dbReference type="InterPro" id="IPR014716">
    <property type="entry name" value="Fibrinogen_a/b/g_C_1"/>
</dbReference>
<name>A0AAV4JZ51_9GAST</name>
<organism evidence="3 4">
    <name type="scientific">Elysia marginata</name>
    <dbReference type="NCBI Taxonomy" id="1093978"/>
    <lineage>
        <taxon>Eukaryota</taxon>
        <taxon>Metazoa</taxon>
        <taxon>Spiralia</taxon>
        <taxon>Lophotrochozoa</taxon>
        <taxon>Mollusca</taxon>
        <taxon>Gastropoda</taxon>
        <taxon>Heterobranchia</taxon>
        <taxon>Euthyneura</taxon>
        <taxon>Panpulmonata</taxon>
        <taxon>Sacoglossa</taxon>
        <taxon>Placobranchoidea</taxon>
        <taxon>Plakobranchidae</taxon>
        <taxon>Elysia</taxon>
    </lineage>
</organism>
<dbReference type="Pfam" id="PF00147">
    <property type="entry name" value="Fibrinogen_C"/>
    <property type="match status" value="1"/>
</dbReference>
<evidence type="ECO:0000313" key="4">
    <source>
        <dbReference type="Proteomes" id="UP000762676"/>
    </source>
</evidence>
<evidence type="ECO:0000259" key="2">
    <source>
        <dbReference type="PROSITE" id="PS51406"/>
    </source>
</evidence>
<dbReference type="EMBL" id="BMAT01014147">
    <property type="protein sequence ID" value="GFS26797.1"/>
    <property type="molecule type" value="Genomic_DNA"/>
</dbReference>
<sequence>MDFFMNRTLWDFEFQSNVAYLHPSFTFDELVNTSCVLLNDRCFCATRLGSSSRHVPPSPNQARYELYVSFDFEGRSYFARYNSFRILGEKENYKLLVDGFNGNVKDQLNHHNGMEFSTKDRDNDLRADDNCASKYHSAWWHNDCHVVNLNGVWASTDFGRGINWASITTFRKSATNVEMKIRKLFTQGKQLKLSNPENDLTRLVAITTTEAAAVLVSVVVVVVVVVVVIVVVAVVAVVVVVVVLVEVVIIVVVVWW</sequence>
<gene>
    <name evidence="3" type="ORF">ElyMa_007065800</name>
</gene>
<feature type="domain" description="Fibrinogen C-terminal" evidence="2">
    <location>
        <begin position="58"/>
        <end position="185"/>
    </location>
</feature>
<dbReference type="Proteomes" id="UP000762676">
    <property type="component" value="Unassembled WGS sequence"/>
</dbReference>
<dbReference type="InterPro" id="IPR050373">
    <property type="entry name" value="Fibrinogen_C-term_domain"/>
</dbReference>
<dbReference type="Gene3D" id="3.90.215.10">
    <property type="entry name" value="Gamma Fibrinogen, chain A, domain 1"/>
    <property type="match status" value="1"/>
</dbReference>
<keyword evidence="4" id="KW-1185">Reference proteome</keyword>
<keyword evidence="1" id="KW-0812">Transmembrane</keyword>
<keyword evidence="1" id="KW-0472">Membrane</keyword>
<feature type="transmembrane region" description="Helical" evidence="1">
    <location>
        <begin position="211"/>
        <end position="230"/>
    </location>
</feature>
<dbReference type="InterPro" id="IPR036056">
    <property type="entry name" value="Fibrinogen-like_C"/>
</dbReference>
<proteinExistence type="predicted"/>
<comment type="caution">
    <text evidence="3">The sequence shown here is derived from an EMBL/GenBank/DDBJ whole genome shotgun (WGS) entry which is preliminary data.</text>
</comment>
<dbReference type="PANTHER" id="PTHR19143">
    <property type="entry name" value="FIBRINOGEN/TENASCIN/ANGIOPOEITIN"/>
    <property type="match status" value="1"/>
</dbReference>
<dbReference type="SUPFAM" id="SSF56496">
    <property type="entry name" value="Fibrinogen C-terminal domain-like"/>
    <property type="match status" value="1"/>
</dbReference>
<keyword evidence="1" id="KW-1133">Transmembrane helix</keyword>
<dbReference type="GO" id="GO:0005615">
    <property type="term" value="C:extracellular space"/>
    <property type="evidence" value="ECO:0007669"/>
    <property type="project" value="TreeGrafter"/>
</dbReference>
<accession>A0AAV4JZ51</accession>
<feature type="transmembrane region" description="Helical" evidence="1">
    <location>
        <begin position="236"/>
        <end position="255"/>
    </location>
</feature>
<evidence type="ECO:0000313" key="3">
    <source>
        <dbReference type="EMBL" id="GFS26797.1"/>
    </source>
</evidence>
<dbReference type="PROSITE" id="PS51406">
    <property type="entry name" value="FIBRINOGEN_C_2"/>
    <property type="match status" value="1"/>
</dbReference>
<dbReference type="SMART" id="SM00186">
    <property type="entry name" value="FBG"/>
    <property type="match status" value="1"/>
</dbReference>
<protein>
    <submittedName>
        <fullName evidence="3">Ficolin-1</fullName>
    </submittedName>
</protein>
<dbReference type="InterPro" id="IPR002181">
    <property type="entry name" value="Fibrinogen_a/b/g_C_dom"/>
</dbReference>
<evidence type="ECO:0000256" key="1">
    <source>
        <dbReference type="SAM" id="Phobius"/>
    </source>
</evidence>
<dbReference type="AlphaFoldDB" id="A0AAV4JZ51"/>